<evidence type="ECO:0000313" key="1">
    <source>
        <dbReference type="EMBL" id="DAD71936.1"/>
    </source>
</evidence>
<reference evidence="1" key="1">
    <citation type="journal article" date="2021" name="Proc. Natl. Acad. Sci. U.S.A.">
        <title>A Catalog of Tens of Thousands of Viruses from Human Metagenomes Reveals Hidden Associations with Chronic Diseases.</title>
        <authorList>
            <person name="Tisza M.J."/>
            <person name="Buck C.B."/>
        </authorList>
    </citation>
    <scope>NUCLEOTIDE SEQUENCE</scope>
    <source>
        <strain evidence="1">Ct3R83</strain>
    </source>
</reference>
<name>A0A8S5LPW6_9CAUD</name>
<organism evidence="1">
    <name type="scientific">Siphoviridae sp. ct3R83</name>
    <dbReference type="NCBI Taxonomy" id="2827559"/>
    <lineage>
        <taxon>Viruses</taxon>
        <taxon>Duplodnaviria</taxon>
        <taxon>Heunggongvirae</taxon>
        <taxon>Uroviricota</taxon>
        <taxon>Caudoviricetes</taxon>
    </lineage>
</organism>
<proteinExistence type="predicted"/>
<protein>
    <submittedName>
        <fullName evidence="1">Uncharacterized protein</fullName>
    </submittedName>
</protein>
<sequence>MIKIINNTIFNGIAGSRPTEKPKYYIMHNDEGAMA</sequence>
<accession>A0A8S5LPW6</accession>
<dbReference type="EMBL" id="BK015889">
    <property type="protein sequence ID" value="DAD71936.1"/>
    <property type="molecule type" value="Genomic_DNA"/>
</dbReference>